<protein>
    <submittedName>
        <fullName evidence="1">Uncharacterized protein</fullName>
    </submittedName>
</protein>
<comment type="caution">
    <text evidence="1">The sequence shown here is derived from an EMBL/GenBank/DDBJ whole genome shotgun (WGS) entry which is preliminary data.</text>
</comment>
<name>X0RF66_9ZZZZ</name>
<accession>X0RF66</accession>
<dbReference type="Gene3D" id="3.90.320.10">
    <property type="match status" value="1"/>
</dbReference>
<sequence length="237" mass="27676">WYNIPADKDHLEVSVKPDFIAGANPNWAMVKQLMKDELLFELMPNLGRIAEALVDHFSEKYPAGMKKILFEIKSINSQVFWSKKDYLQEAYPHHVMQTFAGMKATGLEEGHLFYISKDDLTVAEFAISLKSVALNERYEEDVRQMTKYIKEGIEPPKPPNVVFDERRKKAFQHLKKTYKLDGCFTPNWQIEWSNYITKITGVKGKDKKDVVEKWKSKIKGEMHDKNDELKAKFKEKL</sequence>
<proteinExistence type="predicted"/>
<evidence type="ECO:0000313" key="1">
    <source>
        <dbReference type="EMBL" id="GAF67544.1"/>
    </source>
</evidence>
<feature type="non-terminal residue" evidence="1">
    <location>
        <position position="1"/>
    </location>
</feature>
<organism evidence="1">
    <name type="scientific">marine sediment metagenome</name>
    <dbReference type="NCBI Taxonomy" id="412755"/>
    <lineage>
        <taxon>unclassified sequences</taxon>
        <taxon>metagenomes</taxon>
        <taxon>ecological metagenomes</taxon>
    </lineage>
</organism>
<gene>
    <name evidence="1" type="ORF">S01H1_12263</name>
</gene>
<dbReference type="AlphaFoldDB" id="X0RF66"/>
<dbReference type="EMBL" id="BARS01006282">
    <property type="protein sequence ID" value="GAF67544.1"/>
    <property type="molecule type" value="Genomic_DNA"/>
</dbReference>
<reference evidence="1" key="1">
    <citation type="journal article" date="2014" name="Front. Microbiol.">
        <title>High frequency of phylogenetically diverse reductive dehalogenase-homologous genes in deep subseafloor sedimentary metagenomes.</title>
        <authorList>
            <person name="Kawai M."/>
            <person name="Futagami T."/>
            <person name="Toyoda A."/>
            <person name="Takaki Y."/>
            <person name="Nishi S."/>
            <person name="Hori S."/>
            <person name="Arai W."/>
            <person name="Tsubouchi T."/>
            <person name="Morono Y."/>
            <person name="Uchiyama I."/>
            <person name="Ito T."/>
            <person name="Fujiyama A."/>
            <person name="Inagaki F."/>
            <person name="Takami H."/>
        </authorList>
    </citation>
    <scope>NUCLEOTIDE SEQUENCE</scope>
    <source>
        <strain evidence="1">Expedition CK06-06</strain>
    </source>
</reference>
<dbReference type="InterPro" id="IPR011604">
    <property type="entry name" value="PDDEXK-like_dom_sf"/>
</dbReference>